<reference evidence="9" key="1">
    <citation type="submission" date="2022-03" db="EMBL/GenBank/DDBJ databases">
        <authorList>
            <person name="Martin C."/>
        </authorList>
    </citation>
    <scope>NUCLEOTIDE SEQUENCE</scope>
</reference>
<dbReference type="EMBL" id="CAIIXF020000004">
    <property type="protein sequence ID" value="CAH1782171.1"/>
    <property type="molecule type" value="Genomic_DNA"/>
</dbReference>
<evidence type="ECO:0000256" key="5">
    <source>
        <dbReference type="SAM" id="Coils"/>
    </source>
</evidence>
<feature type="domain" description="CEP63/Deup1 CEP152 binding coiled coil" evidence="8">
    <location>
        <begin position="695"/>
        <end position="729"/>
    </location>
</feature>
<protein>
    <recommendedName>
        <fullName evidence="11">Centrosomal protein of 63 kDa</fullName>
    </recommendedName>
</protein>
<evidence type="ECO:0000313" key="10">
    <source>
        <dbReference type="Proteomes" id="UP000749559"/>
    </source>
</evidence>
<evidence type="ECO:0000313" key="9">
    <source>
        <dbReference type="EMBL" id="CAH1782171.1"/>
    </source>
</evidence>
<evidence type="ECO:0008006" key="11">
    <source>
        <dbReference type="Google" id="ProtNLM"/>
    </source>
</evidence>
<feature type="coiled-coil region" evidence="5">
    <location>
        <begin position="349"/>
        <end position="433"/>
    </location>
</feature>
<feature type="domain" description="CEP63/Deup1 N-terminal" evidence="7">
    <location>
        <begin position="28"/>
        <end position="302"/>
    </location>
</feature>
<comment type="similarity">
    <text evidence="2">Belongs to the CEP63 family.</text>
</comment>
<dbReference type="GO" id="GO:0007099">
    <property type="term" value="P:centriole replication"/>
    <property type="evidence" value="ECO:0007669"/>
    <property type="project" value="TreeGrafter"/>
</dbReference>
<comment type="caution">
    <text evidence="9">The sequence shown here is derived from an EMBL/GenBank/DDBJ whole genome shotgun (WGS) entry which is preliminary data.</text>
</comment>
<dbReference type="Pfam" id="PF25771">
    <property type="entry name" value="CC_CEP152-bind"/>
    <property type="match status" value="1"/>
</dbReference>
<dbReference type="GO" id="GO:0005737">
    <property type="term" value="C:cytoplasm"/>
    <property type="evidence" value="ECO:0007669"/>
    <property type="project" value="UniProtKB-SubCell"/>
</dbReference>
<keyword evidence="3" id="KW-0963">Cytoplasm</keyword>
<accession>A0A8S4NMD6</accession>
<organism evidence="9 10">
    <name type="scientific">Owenia fusiformis</name>
    <name type="common">Polychaete worm</name>
    <dbReference type="NCBI Taxonomy" id="6347"/>
    <lineage>
        <taxon>Eukaryota</taxon>
        <taxon>Metazoa</taxon>
        <taxon>Spiralia</taxon>
        <taxon>Lophotrochozoa</taxon>
        <taxon>Annelida</taxon>
        <taxon>Polychaeta</taxon>
        <taxon>Sedentaria</taxon>
        <taxon>Canalipalpata</taxon>
        <taxon>Sabellida</taxon>
        <taxon>Oweniida</taxon>
        <taxon>Oweniidae</taxon>
        <taxon>Owenia</taxon>
    </lineage>
</organism>
<dbReference type="InterPro" id="IPR057656">
    <property type="entry name" value="CEP63/Deup1_CC"/>
</dbReference>
<evidence type="ECO:0000259" key="7">
    <source>
        <dbReference type="Pfam" id="PF17045"/>
    </source>
</evidence>
<gene>
    <name evidence="9" type="ORF">OFUS_LOCUS8647</name>
</gene>
<sequence>MASSERLTGMWQDLKRAKRLPASPNLVVSCETELQELMKQIDIMVHERRMEWERDVQRLQGRLEVKDNENMIQKTTLEQKHREIGQLRHQLEGQETAQRDMVIEYERQLAHIKGEATNLRKAYEKLQRKHGKNSKDTEKEKQKTSFELKESLSEIDRLKKQLEEYRIQSREWDLQKTTYQTQIDSLESQRKTLAEKCDFIQHQSSGYQSELEKRRHLLESSEVTLKSQISRLEGELERSKDIIETQNIELDRLRASQEEFKVNEMHLSQQCASLQQDLKQLLSQKERLEETLKELQLEVRSKADMLNIAENDGQRFNKDMYHVEQELQLKDKRIRQLELLCQKKDTEQTVMLKHQIEDLEDELKTVQKSEAKLKREVQSQEEKLVKLKQERVNIETQLAKKTEENKYTESTISRQLNSEINKLREQIYSLNTAHAGEISGMKKELESLTSELHDKNIALSKMVEKSSEMGAKTYEEERRFEKRGAELQVANAQLEALRLENRHLMQTMMRQKDKNLDMAEAEDHLRQLQNSYTLSLAKLQEENKVLRDDVDKLKDQLKVCDDTYRASLGSTRYTTEQAIEDIRQTEQRKIQAMQFDNDRRLAEMADKFQTTLQQYEQKIQALQATNSQLEVEINNQDKSLRKLEGENEAMTSFVENVSGVVQSPPKRQGLSQYASDHDGMNQEEYFSTTSMLTAEYLNEEQERTRDLERVINSHIDNLKTQSEKTIQDYLTRTKGNL</sequence>
<keyword evidence="4 5" id="KW-0175">Coiled coil</keyword>
<evidence type="ECO:0000256" key="3">
    <source>
        <dbReference type="ARBA" id="ARBA00022490"/>
    </source>
</evidence>
<feature type="coiled-coil region" evidence="5">
    <location>
        <begin position="482"/>
        <end position="556"/>
    </location>
</feature>
<dbReference type="Pfam" id="PF17045">
    <property type="entry name" value="CEP63"/>
    <property type="match status" value="1"/>
</dbReference>
<evidence type="ECO:0000259" key="8">
    <source>
        <dbReference type="Pfam" id="PF25771"/>
    </source>
</evidence>
<dbReference type="GO" id="GO:0005814">
    <property type="term" value="C:centriole"/>
    <property type="evidence" value="ECO:0007669"/>
    <property type="project" value="TreeGrafter"/>
</dbReference>
<feature type="coiled-coil region" evidence="5">
    <location>
        <begin position="229"/>
        <end position="312"/>
    </location>
</feature>
<evidence type="ECO:0000256" key="6">
    <source>
        <dbReference type="SAM" id="MobiDB-lite"/>
    </source>
</evidence>
<keyword evidence="10" id="KW-1185">Reference proteome</keyword>
<dbReference type="Proteomes" id="UP000749559">
    <property type="component" value="Unassembled WGS sequence"/>
</dbReference>
<dbReference type="OrthoDB" id="10007333at2759"/>
<evidence type="ECO:0000256" key="1">
    <source>
        <dbReference type="ARBA" id="ARBA00004496"/>
    </source>
</evidence>
<feature type="region of interest" description="Disordered" evidence="6">
    <location>
        <begin position="125"/>
        <end position="146"/>
    </location>
</feature>
<feature type="coiled-coil region" evidence="5">
    <location>
        <begin position="605"/>
        <end position="646"/>
    </location>
</feature>
<feature type="compositionally biased region" description="Basic and acidic residues" evidence="6">
    <location>
        <begin position="133"/>
        <end position="146"/>
    </location>
</feature>
<proteinExistence type="inferred from homology"/>
<dbReference type="PANTHER" id="PTHR18875:SF3">
    <property type="entry name" value="CENTROSOMAL PROTEIN OF 63 KDA"/>
    <property type="match status" value="1"/>
</dbReference>
<evidence type="ECO:0000256" key="4">
    <source>
        <dbReference type="ARBA" id="ARBA00023054"/>
    </source>
</evidence>
<dbReference type="PANTHER" id="PTHR18875">
    <property type="entry name" value="SARCOMA ANTIGEN NY-SAR-24/CYTOSKELETAL PROTEIN SOJO"/>
    <property type="match status" value="1"/>
</dbReference>
<dbReference type="PROSITE" id="PS51257">
    <property type="entry name" value="PROKAR_LIPOPROTEIN"/>
    <property type="match status" value="1"/>
</dbReference>
<evidence type="ECO:0000256" key="2">
    <source>
        <dbReference type="ARBA" id="ARBA00007181"/>
    </source>
</evidence>
<name>A0A8S4NMD6_OWEFU</name>
<dbReference type="GO" id="GO:0098535">
    <property type="term" value="P:de novo centriole assembly involved in multi-ciliated epithelial cell differentiation"/>
    <property type="evidence" value="ECO:0007669"/>
    <property type="project" value="TreeGrafter"/>
</dbReference>
<dbReference type="AlphaFoldDB" id="A0A8S4NMD6"/>
<comment type="subcellular location">
    <subcellularLocation>
        <location evidence="1">Cytoplasm</location>
    </subcellularLocation>
</comment>
<dbReference type="InterPro" id="IPR031470">
    <property type="entry name" value="CEP63/Deup1_N"/>
</dbReference>